<dbReference type="GO" id="GO:0071111">
    <property type="term" value="F:cyclic-guanylate-specific phosphodiesterase activity"/>
    <property type="evidence" value="ECO:0007669"/>
    <property type="project" value="InterPro"/>
</dbReference>
<dbReference type="InterPro" id="IPR003018">
    <property type="entry name" value="GAF"/>
</dbReference>
<dbReference type="CDD" id="cd01948">
    <property type="entry name" value="EAL"/>
    <property type="match status" value="1"/>
</dbReference>
<dbReference type="Gene3D" id="3.30.450.40">
    <property type="match status" value="1"/>
</dbReference>
<dbReference type="SMART" id="SM00052">
    <property type="entry name" value="EAL"/>
    <property type="match status" value="1"/>
</dbReference>
<dbReference type="PANTHER" id="PTHR33121">
    <property type="entry name" value="CYCLIC DI-GMP PHOSPHODIESTERASE PDEF"/>
    <property type="match status" value="1"/>
</dbReference>
<keyword evidence="2" id="KW-0808">Transferase</keyword>
<dbReference type="Pfam" id="PF01590">
    <property type="entry name" value="GAF"/>
    <property type="match status" value="1"/>
</dbReference>
<dbReference type="SUPFAM" id="SSF141868">
    <property type="entry name" value="EAL domain-like"/>
    <property type="match status" value="1"/>
</dbReference>
<dbReference type="Pfam" id="PF00563">
    <property type="entry name" value="EAL"/>
    <property type="match status" value="1"/>
</dbReference>
<organism evidence="2 3">
    <name type="scientific">Pantoea rodasii</name>
    <dbReference type="NCBI Taxonomy" id="1076549"/>
    <lineage>
        <taxon>Bacteria</taxon>
        <taxon>Pseudomonadati</taxon>
        <taxon>Pseudomonadota</taxon>
        <taxon>Gammaproteobacteria</taxon>
        <taxon>Enterobacterales</taxon>
        <taxon>Erwiniaceae</taxon>
        <taxon>Pantoea</taxon>
    </lineage>
</organism>
<reference evidence="2 3" key="1">
    <citation type="submission" date="2014-11" db="EMBL/GenBank/DDBJ databases">
        <title>Genome sequencing of Pantoea rodasii ND03.</title>
        <authorList>
            <person name="Muhamad Yunos N.Y."/>
            <person name="Chan K.-G."/>
        </authorList>
    </citation>
    <scope>NUCLEOTIDE SEQUENCE [LARGE SCALE GENOMIC DNA]</scope>
    <source>
        <strain evidence="2 3">ND03</strain>
    </source>
</reference>
<dbReference type="SUPFAM" id="SSF55781">
    <property type="entry name" value="GAF domain-like"/>
    <property type="match status" value="1"/>
</dbReference>
<dbReference type="InterPro" id="IPR050706">
    <property type="entry name" value="Cyclic-di-GMP_PDE-like"/>
</dbReference>
<name>A0A0B1R4J6_9GAMM</name>
<dbReference type="SMART" id="SM00065">
    <property type="entry name" value="GAF"/>
    <property type="match status" value="1"/>
</dbReference>
<comment type="caution">
    <text evidence="2">The sequence shown here is derived from an EMBL/GenBank/DDBJ whole genome shotgun (WGS) entry which is preliminary data.</text>
</comment>
<dbReference type="GO" id="GO:0016301">
    <property type="term" value="F:kinase activity"/>
    <property type="evidence" value="ECO:0007669"/>
    <property type="project" value="UniProtKB-KW"/>
</dbReference>
<evidence type="ECO:0000313" key="2">
    <source>
        <dbReference type="EMBL" id="KHJ66581.1"/>
    </source>
</evidence>
<dbReference type="AlphaFoldDB" id="A0A0B1R4J6"/>
<dbReference type="Proteomes" id="UP000030853">
    <property type="component" value="Unassembled WGS sequence"/>
</dbReference>
<dbReference type="InterPro" id="IPR029016">
    <property type="entry name" value="GAF-like_dom_sf"/>
</dbReference>
<dbReference type="Gene3D" id="3.30.70.270">
    <property type="match status" value="1"/>
</dbReference>
<accession>A0A0B1R4J6</accession>
<sequence>MEKNSNAINERRKRALDALLAPDEERDNVLRKFVHLANQALGIPGSFISVLDEEFQYIRASHNFSLKHSKRDESLCQHVVDDDSALIVPDTWLDARFITHRFVTGEPYIRFYAGVPLKDREGLVLGTFCVTDREPHPFSETQLTTLKQLAELVMSFLEAWHATGFNDPVTFLPNRSRLISDMQSLAAEGDKVKRRLIIIDCLKMSHAYELAKTVGMMPVEALLRDIAIKLPRRLRPQNGEMIYALSLGRFAILVRDESRLNASWIAGRMEGICAELGNGISRSLTSHAGQTDFTAISSKAYDVVYRASSALEEAIDKDLPAVMYKESEEIKHSNDFTLMNELSDAIRFDKGLYLVYQPKTCLKTGQPVGLEALIRWTHPVRGELSPAAFVPMAEQTDLLHEMTEWVIDTTIACLKRLNGQNIHLPVTVNVSLNDFAKSNFADALELKMLEARLPNHLLGIECLETERIIENAQALSGLHRLYEKGFTISLDDFGTGYSNISYLRRMPLDVIKLDRSLISDVLDDASSLIIARSIIRMLKELDYTVLAEGIEDAEVATLLSDFGCDQAQGYFFAKPLSYPELDVWLQGRIGNC</sequence>
<dbReference type="PROSITE" id="PS50883">
    <property type="entry name" value="EAL"/>
    <property type="match status" value="1"/>
</dbReference>
<dbReference type="InterPro" id="IPR035919">
    <property type="entry name" value="EAL_sf"/>
</dbReference>
<dbReference type="InterPro" id="IPR001633">
    <property type="entry name" value="EAL_dom"/>
</dbReference>
<dbReference type="RefSeq" id="WP_039334011.1">
    <property type="nucleotide sequence ID" value="NZ_JTJJ01000074.1"/>
</dbReference>
<proteinExistence type="predicted"/>
<feature type="domain" description="EAL" evidence="1">
    <location>
        <begin position="335"/>
        <end position="589"/>
    </location>
</feature>
<keyword evidence="2" id="KW-0418">Kinase</keyword>
<dbReference type="EMBL" id="JTJJ01000074">
    <property type="protein sequence ID" value="KHJ66581.1"/>
    <property type="molecule type" value="Genomic_DNA"/>
</dbReference>
<dbReference type="PANTHER" id="PTHR33121:SF79">
    <property type="entry name" value="CYCLIC DI-GMP PHOSPHODIESTERASE PDED-RELATED"/>
    <property type="match status" value="1"/>
</dbReference>
<dbReference type="InterPro" id="IPR043128">
    <property type="entry name" value="Rev_trsase/Diguanyl_cyclase"/>
</dbReference>
<dbReference type="Gene3D" id="3.20.20.450">
    <property type="entry name" value="EAL domain"/>
    <property type="match status" value="1"/>
</dbReference>
<evidence type="ECO:0000313" key="3">
    <source>
        <dbReference type="Proteomes" id="UP000030853"/>
    </source>
</evidence>
<evidence type="ECO:0000259" key="1">
    <source>
        <dbReference type="PROSITE" id="PS50883"/>
    </source>
</evidence>
<protein>
    <submittedName>
        <fullName evidence="2">Histidine kinase</fullName>
    </submittedName>
</protein>
<gene>
    <name evidence="2" type="ORF">QU24_18485</name>
</gene>